<evidence type="ECO:0000313" key="1">
    <source>
        <dbReference type="EMBL" id="CDM35367.1"/>
    </source>
</evidence>
<accession>W6R0L3</accession>
<gene>
    <name evidence="1" type="ORF">PROQFM164_S04g000248</name>
</gene>
<keyword evidence="2" id="KW-1185">Reference proteome</keyword>
<name>W6R0L3_PENRF</name>
<dbReference type="EMBL" id="HG792018">
    <property type="protein sequence ID" value="CDM35367.1"/>
    <property type="molecule type" value="Genomic_DNA"/>
</dbReference>
<dbReference type="Proteomes" id="UP000030686">
    <property type="component" value="Unassembled WGS sequence"/>
</dbReference>
<reference evidence="1" key="1">
    <citation type="journal article" date="2014" name="Nat. Commun.">
        <title>Multiple recent horizontal transfers of a large genomic region in cheese making fungi.</title>
        <authorList>
            <person name="Cheeseman K."/>
            <person name="Ropars J."/>
            <person name="Renault P."/>
            <person name="Dupont J."/>
            <person name="Gouzy J."/>
            <person name="Branca A."/>
            <person name="Abraham A.L."/>
            <person name="Ceppi M."/>
            <person name="Conseiller E."/>
            <person name="Debuchy R."/>
            <person name="Malagnac F."/>
            <person name="Goarin A."/>
            <person name="Silar P."/>
            <person name="Lacoste S."/>
            <person name="Sallet E."/>
            <person name="Bensimon A."/>
            <person name="Giraud T."/>
            <person name="Brygoo Y."/>
        </authorList>
    </citation>
    <scope>NUCLEOTIDE SEQUENCE [LARGE SCALE GENOMIC DNA]</scope>
    <source>
        <strain evidence="1">FM164</strain>
    </source>
</reference>
<organism evidence="1 2">
    <name type="scientific">Penicillium roqueforti (strain FM164)</name>
    <dbReference type="NCBI Taxonomy" id="1365484"/>
    <lineage>
        <taxon>Eukaryota</taxon>
        <taxon>Fungi</taxon>
        <taxon>Dikarya</taxon>
        <taxon>Ascomycota</taxon>
        <taxon>Pezizomycotina</taxon>
        <taxon>Eurotiomycetes</taxon>
        <taxon>Eurotiomycetidae</taxon>
        <taxon>Eurotiales</taxon>
        <taxon>Aspergillaceae</taxon>
        <taxon>Penicillium</taxon>
    </lineage>
</organism>
<dbReference type="AlphaFoldDB" id="W6R0L3"/>
<protein>
    <submittedName>
        <fullName evidence="1">Genomic scaffold, ProqFM164S04</fullName>
    </submittedName>
</protein>
<evidence type="ECO:0000313" key="2">
    <source>
        <dbReference type="Proteomes" id="UP000030686"/>
    </source>
</evidence>
<proteinExistence type="predicted"/>
<sequence length="38" mass="4416">MERIPYRFPRHGESIVEQIFVAHPGPQALLGNSDHLFR</sequence>